<dbReference type="SUPFAM" id="SSF56672">
    <property type="entry name" value="DNA/RNA polymerases"/>
    <property type="match status" value="1"/>
</dbReference>
<dbReference type="InterPro" id="IPR043502">
    <property type="entry name" value="DNA/RNA_pol_sf"/>
</dbReference>
<gene>
    <name evidence="1" type="ORF">HDID_LOCUS257</name>
</gene>
<evidence type="ECO:0000313" key="3">
    <source>
        <dbReference type="WBParaSite" id="HDID_0000025601-mRNA-1"/>
    </source>
</evidence>
<dbReference type="Gene3D" id="3.10.10.10">
    <property type="entry name" value="HIV Type 1 Reverse Transcriptase, subunit A, domain 1"/>
    <property type="match status" value="1"/>
</dbReference>
<protein>
    <submittedName>
        <fullName evidence="3">Reverse transcriptase domain-containing protein</fullName>
    </submittedName>
</protein>
<dbReference type="Proteomes" id="UP000274504">
    <property type="component" value="Unassembled WGS sequence"/>
</dbReference>
<reference evidence="1 2" key="2">
    <citation type="submission" date="2018-11" db="EMBL/GenBank/DDBJ databases">
        <authorList>
            <consortium name="Pathogen Informatics"/>
        </authorList>
    </citation>
    <scope>NUCLEOTIDE SEQUENCE [LARGE SCALE GENOMIC DNA]</scope>
</reference>
<name>A0A0R3S827_HYMDI</name>
<sequence>MAHTNCGCTKTEYQRSCADLIGPNAALEDNHHPPHVDEDIFTTLNGGIYFVKFDLSEAYLQVEVEPGYREYLTIGVYINLPDFYSE</sequence>
<evidence type="ECO:0000313" key="2">
    <source>
        <dbReference type="Proteomes" id="UP000274504"/>
    </source>
</evidence>
<dbReference type="InterPro" id="IPR043128">
    <property type="entry name" value="Rev_trsase/Diguanyl_cyclase"/>
</dbReference>
<evidence type="ECO:0000313" key="1">
    <source>
        <dbReference type="EMBL" id="VDL14423.1"/>
    </source>
</evidence>
<dbReference type="WBParaSite" id="HDID_0000025601-mRNA-1">
    <property type="protein sequence ID" value="HDID_0000025601-mRNA-1"/>
    <property type="gene ID" value="HDID_0000025601"/>
</dbReference>
<dbReference type="OrthoDB" id="10068977at2759"/>
<dbReference type="EMBL" id="UYSG01000031">
    <property type="protein sequence ID" value="VDL14423.1"/>
    <property type="molecule type" value="Genomic_DNA"/>
</dbReference>
<dbReference type="Gene3D" id="3.30.70.270">
    <property type="match status" value="1"/>
</dbReference>
<organism evidence="3">
    <name type="scientific">Hymenolepis diminuta</name>
    <name type="common">Rat tapeworm</name>
    <dbReference type="NCBI Taxonomy" id="6216"/>
    <lineage>
        <taxon>Eukaryota</taxon>
        <taxon>Metazoa</taxon>
        <taxon>Spiralia</taxon>
        <taxon>Lophotrochozoa</taxon>
        <taxon>Platyhelminthes</taxon>
        <taxon>Cestoda</taxon>
        <taxon>Eucestoda</taxon>
        <taxon>Cyclophyllidea</taxon>
        <taxon>Hymenolepididae</taxon>
        <taxon>Hymenolepis</taxon>
    </lineage>
</organism>
<proteinExistence type="predicted"/>
<reference evidence="3" key="1">
    <citation type="submission" date="2017-02" db="UniProtKB">
        <authorList>
            <consortium name="WormBaseParasite"/>
        </authorList>
    </citation>
    <scope>IDENTIFICATION</scope>
</reference>
<accession>A0A0R3S827</accession>
<dbReference type="AlphaFoldDB" id="A0A0R3S827"/>